<gene>
    <name evidence="3" type="ORF">DAD186_02650</name>
</gene>
<dbReference type="AlphaFoldDB" id="A0A1B0ZFV2"/>
<dbReference type="KEGG" id="dva:DAD186_02650"/>
<feature type="region of interest" description="Disordered" evidence="1">
    <location>
        <begin position="349"/>
        <end position="391"/>
    </location>
</feature>
<dbReference type="STRING" id="1630135.DAD186_02650"/>
<dbReference type="InterPro" id="IPR019236">
    <property type="entry name" value="APP1_cat"/>
</dbReference>
<organism evidence="3 4">
    <name type="scientific">Dermabacter vaginalis</name>
    <dbReference type="NCBI Taxonomy" id="1630135"/>
    <lineage>
        <taxon>Bacteria</taxon>
        <taxon>Bacillati</taxon>
        <taxon>Actinomycetota</taxon>
        <taxon>Actinomycetes</taxon>
        <taxon>Micrococcales</taxon>
        <taxon>Dermabacteraceae</taxon>
        <taxon>Dermabacter</taxon>
    </lineage>
</organism>
<dbReference type="EMBL" id="CP012117">
    <property type="protein sequence ID" value="ANP26824.1"/>
    <property type="molecule type" value="Genomic_DNA"/>
</dbReference>
<proteinExistence type="predicted"/>
<protein>
    <recommendedName>
        <fullName evidence="2">Phosphatidate phosphatase APP1 catalytic domain-containing protein</fullName>
    </recommendedName>
</protein>
<name>A0A1B0ZFV2_9MICO</name>
<sequence length="423" mass="46563">MGSHSFSRPDRPHWSARLEDKKNTATARLLRALGFEARIQPYTAYGSRTRLRVLGRVLFAGAGTKPDHFDQPVYDMRSLARRGFRNFTSQIDPHVRVEVTVSTSEGPRVFETYADRSGIVDDVIAVELEPGLHSITLSTDGSNTVTANAHVFDDEAQEIAVVSDIDDTVLITLLPRPLIAGWNAFVISQASRRIVPGMAVFYQQLRRHYGENTPFIYLSTGAWNVAPVLERFLFKNGYPAGPLLLTDWGPTNTGFFRSGTRHKLTTLASLREMFPNTRWLLVGDDGQHDPSIYGNVVDQHPESVAAVAIRELTDDEQDLAHGAERPLASIGALGRALVGAVPKVWRSTVGRKESDDRPATVGPSLHGETRTPADPAHERAHESVHEHHGVPWMSAPDGFGLIRAARAIGILGSRKIQGVKKRG</sequence>
<dbReference type="Pfam" id="PF09949">
    <property type="entry name" value="APP1_cat"/>
    <property type="match status" value="1"/>
</dbReference>
<dbReference type="InterPro" id="IPR052935">
    <property type="entry name" value="Mg2+_PAP"/>
</dbReference>
<feature type="compositionally biased region" description="Basic and acidic residues" evidence="1">
    <location>
        <begin position="367"/>
        <end position="389"/>
    </location>
</feature>
<reference evidence="3 4" key="1">
    <citation type="submission" date="2015-06" db="EMBL/GenBank/DDBJ databases">
        <title>Investigation of pathophysiology for high-risk pregnancy and development of treatment modality based on it.</title>
        <authorList>
            <person name="Kim B.-C."/>
            <person name="Lim S."/>
        </authorList>
    </citation>
    <scope>NUCLEOTIDE SEQUENCE [LARGE SCALE GENOMIC DNA]</scope>
    <source>
        <strain evidence="3 4">AD1-86</strain>
    </source>
</reference>
<evidence type="ECO:0000313" key="4">
    <source>
        <dbReference type="Proteomes" id="UP000092596"/>
    </source>
</evidence>
<dbReference type="PATRIC" id="fig|1630135.4.peg.267"/>
<dbReference type="RefSeq" id="WP_065247180.1">
    <property type="nucleotide sequence ID" value="NZ_CP012117.1"/>
</dbReference>
<dbReference type="PANTHER" id="PTHR28208">
    <property type="entry name" value="PHOSPHATIDATE PHOSPHATASE APP1"/>
    <property type="match status" value="1"/>
</dbReference>
<dbReference type="GO" id="GO:0008195">
    <property type="term" value="F:phosphatidate phosphatase activity"/>
    <property type="evidence" value="ECO:0007669"/>
    <property type="project" value="InterPro"/>
</dbReference>
<evidence type="ECO:0000259" key="2">
    <source>
        <dbReference type="Pfam" id="PF09949"/>
    </source>
</evidence>
<feature type="domain" description="Phosphatidate phosphatase APP1 catalytic" evidence="2">
    <location>
        <begin position="159"/>
        <end position="311"/>
    </location>
</feature>
<evidence type="ECO:0000313" key="3">
    <source>
        <dbReference type="EMBL" id="ANP26824.1"/>
    </source>
</evidence>
<accession>A0A1B0ZFV2</accession>
<dbReference type="PANTHER" id="PTHR28208:SF3">
    <property type="entry name" value="PHOSPHATIDATE PHOSPHATASE APP1"/>
    <property type="match status" value="1"/>
</dbReference>
<dbReference type="Proteomes" id="UP000092596">
    <property type="component" value="Chromosome"/>
</dbReference>
<evidence type="ECO:0000256" key="1">
    <source>
        <dbReference type="SAM" id="MobiDB-lite"/>
    </source>
</evidence>